<dbReference type="PANTHER" id="PTHR15192:SF8">
    <property type="entry name" value="FAD_NAD(P)-BINDING DOMAIN-CONTAINING PROTEIN"/>
    <property type="match status" value="1"/>
</dbReference>
<reference evidence="3" key="1">
    <citation type="submission" date="2016-06" db="UniProtKB">
        <authorList>
            <consortium name="WormBaseParasite"/>
        </authorList>
    </citation>
    <scope>IDENTIFICATION</scope>
</reference>
<dbReference type="Proteomes" id="UP000271087">
    <property type="component" value="Unassembled WGS sequence"/>
</dbReference>
<name>A0A182EIN3_ONCOC</name>
<reference evidence="1 2" key="2">
    <citation type="submission" date="2018-08" db="EMBL/GenBank/DDBJ databases">
        <authorList>
            <person name="Laetsch R D."/>
            <person name="Stevens L."/>
            <person name="Kumar S."/>
            <person name="Blaxter L. M."/>
        </authorList>
    </citation>
    <scope>NUCLEOTIDE SEQUENCE [LARGE SCALE GENOMIC DNA]</scope>
</reference>
<dbReference type="Pfam" id="PF13738">
    <property type="entry name" value="Pyr_redox_3"/>
    <property type="match status" value="1"/>
</dbReference>
<dbReference type="STRING" id="42157.A0A182EIN3"/>
<dbReference type="WBParaSite" id="nOo.2.0.1.t07965-RA">
    <property type="protein sequence ID" value="nOo.2.0.1.t07965-RA"/>
    <property type="gene ID" value="nOo.2.0.1.g07965"/>
</dbReference>
<dbReference type="Gene3D" id="3.50.50.60">
    <property type="entry name" value="FAD/NAD(P)-binding domain"/>
    <property type="match status" value="1"/>
</dbReference>
<gene>
    <name evidence="1" type="ORF">NOO_LOCUS7965</name>
</gene>
<protein>
    <submittedName>
        <fullName evidence="3">L-ornithine N(5)-monooxygenase (NAD(P)H)</fullName>
    </submittedName>
</protein>
<evidence type="ECO:0000313" key="1">
    <source>
        <dbReference type="EMBL" id="VDK87858.1"/>
    </source>
</evidence>
<dbReference type="SUPFAM" id="SSF51905">
    <property type="entry name" value="FAD/NAD(P)-binding domain"/>
    <property type="match status" value="1"/>
</dbReference>
<dbReference type="AlphaFoldDB" id="A0A182EIN3"/>
<sequence length="487" mass="55265">MMIESEQKFRKFGTRKPSFPEFSKDEKARKALNLRRTKVLTMRNSHLPCHCKTTSLMCNDSPSTSPVSKLDTEVIIVGNGPAGLSLSAFLSGWLPFYSPNDGPHPNHLIHEKLVEHKEESLLDQDLSWLDNSINVMNNGARPLSLLYDTLVRPNADTGTLDRSKLCWIYDRNRAIPHLVVAETPVGGSWNNYDDDMISVSVGNFLDLPAFLVADWCGENKSYNRLSTPLYRRYLSDYARRVYKNKNIICGLKVTHIEKCSNSCMEEFWEVRGVKNGESVLLRCKKIVLACGKNQDRLLGVKGELEENRIVYNLRDLKQLLTQPNTKFSKEKVVVVGDGVSAADSILHCLASCIPVLHVIRRSDKQLRFVQLSRLSPSIYPEYSKIFKLMMGYVKDYYYTKVTCASIESLNNGTVRIKSPQGIFTEHFRVLCVCTGKQSDLSMLTDKYTFQDYYCNEDPSLFRIGSLAGDHFVRYLVGGAMDVARCLM</sequence>
<organism evidence="3">
    <name type="scientific">Onchocerca ochengi</name>
    <name type="common">Filarial nematode worm</name>
    <dbReference type="NCBI Taxonomy" id="42157"/>
    <lineage>
        <taxon>Eukaryota</taxon>
        <taxon>Metazoa</taxon>
        <taxon>Ecdysozoa</taxon>
        <taxon>Nematoda</taxon>
        <taxon>Chromadorea</taxon>
        <taxon>Rhabditida</taxon>
        <taxon>Spirurina</taxon>
        <taxon>Spiruromorpha</taxon>
        <taxon>Filarioidea</taxon>
        <taxon>Onchocercidae</taxon>
        <taxon>Onchocerca</taxon>
    </lineage>
</organism>
<accession>A0A182EIN3</accession>
<dbReference type="OrthoDB" id="412005at2759"/>
<evidence type="ECO:0000313" key="2">
    <source>
        <dbReference type="Proteomes" id="UP000271087"/>
    </source>
</evidence>
<dbReference type="InterPro" id="IPR029731">
    <property type="entry name" value="OSGIN1/2"/>
</dbReference>
<keyword evidence="2" id="KW-1185">Reference proteome</keyword>
<evidence type="ECO:0000313" key="3">
    <source>
        <dbReference type="WBParaSite" id="nOo.2.0.1.t07965-RA"/>
    </source>
</evidence>
<dbReference type="EMBL" id="UYRW01003079">
    <property type="protein sequence ID" value="VDK87858.1"/>
    <property type="molecule type" value="Genomic_DNA"/>
</dbReference>
<dbReference type="PANTHER" id="PTHR15192">
    <property type="entry name" value="PROTEIN CBG05349"/>
    <property type="match status" value="1"/>
</dbReference>
<dbReference type="InterPro" id="IPR036188">
    <property type="entry name" value="FAD/NAD-bd_sf"/>
</dbReference>
<proteinExistence type="predicted"/>